<evidence type="ECO:0000256" key="2">
    <source>
        <dbReference type="ARBA" id="ARBA00022603"/>
    </source>
</evidence>
<protein>
    <recommendedName>
        <fullName evidence="5">tRNA (cytidine/uridine-2'-O-)-methyltransferase TrmJ</fullName>
        <ecNumber evidence="5">2.1.1.200</ecNumber>
    </recommendedName>
    <alternativeName>
        <fullName evidence="5">tRNA (cytidine(32)/uridine(32)-2'-O)-methyltransferase</fullName>
    </alternativeName>
    <alternativeName>
        <fullName evidence="5">tRNA Cm32/Um32 methyltransferase</fullName>
    </alternativeName>
</protein>
<name>A0ABT7AGD5_9HYPH</name>
<gene>
    <name evidence="5" type="primary">trmJ</name>
    <name evidence="8" type="ORF">QNA08_09310</name>
</gene>
<proteinExistence type="inferred from homology"/>
<dbReference type="SUPFAM" id="SSF75217">
    <property type="entry name" value="alpha/beta knot"/>
    <property type="match status" value="1"/>
</dbReference>
<feature type="domain" description="tRNA/rRNA methyltransferase SpoU type" evidence="7">
    <location>
        <begin position="18"/>
        <end position="168"/>
    </location>
</feature>
<dbReference type="InterPro" id="IPR029026">
    <property type="entry name" value="tRNA_m1G_MTases_N"/>
</dbReference>
<dbReference type="PANTHER" id="PTHR42786:SF7">
    <property type="entry name" value="TRNA_RRNA METHYLTRANSFERASE SPOU TYPE DOMAIN-CONTAINING PROTEIN"/>
    <property type="match status" value="1"/>
</dbReference>
<feature type="region of interest" description="Disordered" evidence="6">
    <location>
        <begin position="252"/>
        <end position="275"/>
    </location>
</feature>
<dbReference type="GO" id="GO:0008168">
    <property type="term" value="F:methyltransferase activity"/>
    <property type="evidence" value="ECO:0007669"/>
    <property type="project" value="UniProtKB-KW"/>
</dbReference>
<evidence type="ECO:0000259" key="7">
    <source>
        <dbReference type="Pfam" id="PF00588"/>
    </source>
</evidence>
<comment type="caution">
    <text evidence="8">The sequence shown here is derived from an EMBL/GenBank/DDBJ whole genome shotgun (WGS) entry which is preliminary data.</text>
</comment>
<sequence>MPGAGTDRTRDLITGGPAVILVEPQMGENIGMAARAMANFGLSELRIVNPRDGWPNDKALATAAGAAHVIEGARIFPDVRSAVADLHYLLATTARERGQMKPILGADGAAAEIHGRISAGERVGVLFGRERIGLENDEIALADAVVTFPVNPAYASLNLAQAVLLVGYEWFKTAQAGALPFATAERSPPATREGVISFFEYLEAELDAVSFFMPPEKRPLMTRNLRNIFHRIGMTEQDVRTLRGAVVALVQGRRGGRNRPRPSRRSAVAPKDEDR</sequence>
<comment type="catalytic activity">
    <reaction evidence="5">
        <text>cytidine(32) in tRNA + S-adenosyl-L-methionine = 2'-O-methylcytidine(32) in tRNA + S-adenosyl-L-homocysteine + H(+)</text>
        <dbReference type="Rhea" id="RHEA:42932"/>
        <dbReference type="Rhea" id="RHEA-COMP:10288"/>
        <dbReference type="Rhea" id="RHEA-COMP:10289"/>
        <dbReference type="ChEBI" id="CHEBI:15378"/>
        <dbReference type="ChEBI" id="CHEBI:57856"/>
        <dbReference type="ChEBI" id="CHEBI:59789"/>
        <dbReference type="ChEBI" id="CHEBI:74495"/>
        <dbReference type="ChEBI" id="CHEBI:82748"/>
        <dbReference type="EC" id="2.1.1.200"/>
    </reaction>
</comment>
<organism evidence="8 9">
    <name type="scientific">Chelatococcus albus</name>
    <dbReference type="NCBI Taxonomy" id="3047466"/>
    <lineage>
        <taxon>Bacteria</taxon>
        <taxon>Pseudomonadati</taxon>
        <taxon>Pseudomonadota</taxon>
        <taxon>Alphaproteobacteria</taxon>
        <taxon>Hyphomicrobiales</taxon>
        <taxon>Chelatococcaceae</taxon>
        <taxon>Chelatococcus</taxon>
    </lineage>
</organism>
<keyword evidence="4 5" id="KW-0949">S-adenosyl-L-methionine</keyword>
<keyword evidence="3" id="KW-0808">Transferase</keyword>
<dbReference type="Pfam" id="PF00588">
    <property type="entry name" value="SpoU_methylase"/>
    <property type="match status" value="1"/>
</dbReference>
<comment type="catalytic activity">
    <reaction evidence="5">
        <text>uridine(32) in tRNA + S-adenosyl-L-methionine = 2'-O-methyluridine(32) in tRNA + S-adenosyl-L-homocysteine + H(+)</text>
        <dbReference type="Rhea" id="RHEA:42936"/>
        <dbReference type="Rhea" id="RHEA-COMP:10107"/>
        <dbReference type="Rhea" id="RHEA-COMP:10290"/>
        <dbReference type="ChEBI" id="CHEBI:15378"/>
        <dbReference type="ChEBI" id="CHEBI:57856"/>
        <dbReference type="ChEBI" id="CHEBI:59789"/>
        <dbReference type="ChEBI" id="CHEBI:65315"/>
        <dbReference type="ChEBI" id="CHEBI:74478"/>
        <dbReference type="EC" id="2.1.1.200"/>
    </reaction>
</comment>
<dbReference type="InterPro" id="IPR001537">
    <property type="entry name" value="SpoU_MeTrfase"/>
</dbReference>
<dbReference type="CDD" id="cd18093">
    <property type="entry name" value="SpoU-like_TrmJ"/>
    <property type="match status" value="1"/>
</dbReference>
<dbReference type="Proteomes" id="UP001321492">
    <property type="component" value="Unassembled WGS sequence"/>
</dbReference>
<dbReference type="InterPro" id="IPR029028">
    <property type="entry name" value="Alpha/beta_knot_MTases"/>
</dbReference>
<comment type="similarity">
    <text evidence="1">Belongs to the class IV-like SAM-binding methyltransferase superfamily. RNA methyltransferase TrmH family.</text>
</comment>
<comment type="subunit">
    <text evidence="5">Homodimer.</text>
</comment>
<dbReference type="NCBIfam" id="TIGR00050">
    <property type="entry name" value="rRNA_methyl_1"/>
    <property type="match status" value="1"/>
</dbReference>
<evidence type="ECO:0000256" key="1">
    <source>
        <dbReference type="ARBA" id="ARBA00007228"/>
    </source>
</evidence>
<comment type="subcellular location">
    <subcellularLocation>
        <location evidence="5">Cytoplasm</location>
    </subcellularLocation>
</comment>
<reference evidence="8 9" key="1">
    <citation type="submission" date="2023-05" db="EMBL/GenBank/DDBJ databases">
        <title>Chelatococcus sp. nov., a moderately thermophilic bacterium isolated from hot spring microbial mat.</title>
        <authorList>
            <person name="Hu C.-J."/>
            <person name="Li W.-J."/>
        </authorList>
    </citation>
    <scope>NUCLEOTIDE SEQUENCE [LARGE SCALE GENOMIC DNA]</scope>
    <source>
        <strain evidence="8 9">SYSU G07232</strain>
    </source>
</reference>
<feature type="compositionally biased region" description="Basic residues" evidence="6">
    <location>
        <begin position="254"/>
        <end position="264"/>
    </location>
</feature>
<evidence type="ECO:0000256" key="6">
    <source>
        <dbReference type="SAM" id="MobiDB-lite"/>
    </source>
</evidence>
<dbReference type="GO" id="GO:0032259">
    <property type="term" value="P:methylation"/>
    <property type="evidence" value="ECO:0007669"/>
    <property type="project" value="UniProtKB-KW"/>
</dbReference>
<dbReference type="InterPro" id="IPR004384">
    <property type="entry name" value="RNA_MeTrfase_TrmJ/LasT"/>
</dbReference>
<evidence type="ECO:0000256" key="3">
    <source>
        <dbReference type="ARBA" id="ARBA00022679"/>
    </source>
</evidence>
<dbReference type="PANTHER" id="PTHR42786">
    <property type="entry name" value="TRNA/RRNA METHYLTRANSFERASE"/>
    <property type="match status" value="1"/>
</dbReference>
<keyword evidence="5" id="KW-0819">tRNA processing</keyword>
<dbReference type="Gene3D" id="3.40.1280.10">
    <property type="match status" value="1"/>
</dbReference>
<evidence type="ECO:0000256" key="4">
    <source>
        <dbReference type="ARBA" id="ARBA00022691"/>
    </source>
</evidence>
<dbReference type="EC" id="2.1.1.200" evidence="5"/>
<accession>A0ABT7AGD5</accession>
<keyword evidence="5" id="KW-0963">Cytoplasm</keyword>
<dbReference type="RefSeq" id="WP_283740427.1">
    <property type="nucleotide sequence ID" value="NZ_JASJEV010000005.1"/>
</dbReference>
<dbReference type="PIRSF" id="PIRSF004808">
    <property type="entry name" value="LasT"/>
    <property type="match status" value="1"/>
</dbReference>
<keyword evidence="9" id="KW-1185">Reference proteome</keyword>
<keyword evidence="2 5" id="KW-0489">Methyltransferase</keyword>
<dbReference type="Gene3D" id="1.10.8.590">
    <property type="match status" value="1"/>
</dbReference>
<evidence type="ECO:0000313" key="8">
    <source>
        <dbReference type="EMBL" id="MDJ1158430.1"/>
    </source>
</evidence>
<evidence type="ECO:0000256" key="5">
    <source>
        <dbReference type="RuleBase" id="RU362024"/>
    </source>
</evidence>
<dbReference type="EMBL" id="JASJEV010000005">
    <property type="protein sequence ID" value="MDJ1158430.1"/>
    <property type="molecule type" value="Genomic_DNA"/>
</dbReference>
<evidence type="ECO:0000313" key="9">
    <source>
        <dbReference type="Proteomes" id="UP001321492"/>
    </source>
</evidence>
<comment type="function">
    <text evidence="5">Catalyzes the formation of 2'O-methylated cytidine (Cm32) or 2'O-methylated uridine (Um32) at position 32 in tRNA.</text>
</comment>